<dbReference type="AlphaFoldDB" id="A0A0P1EE77"/>
<reference evidence="2 3" key="1">
    <citation type="submission" date="2015-09" db="EMBL/GenBank/DDBJ databases">
        <authorList>
            <consortium name="Swine Surveillance"/>
        </authorList>
    </citation>
    <scope>NUCLEOTIDE SEQUENCE [LARGE SCALE GENOMIC DNA]</scope>
    <source>
        <strain evidence="2 3">CECT 4292</strain>
    </source>
</reference>
<proteinExistence type="predicted"/>
<feature type="compositionally biased region" description="Low complexity" evidence="1">
    <location>
        <begin position="7"/>
        <end position="17"/>
    </location>
</feature>
<organism evidence="2 3">
    <name type="scientific">Ruegeria atlantica</name>
    <dbReference type="NCBI Taxonomy" id="81569"/>
    <lineage>
        <taxon>Bacteria</taxon>
        <taxon>Pseudomonadati</taxon>
        <taxon>Pseudomonadota</taxon>
        <taxon>Alphaproteobacteria</taxon>
        <taxon>Rhodobacterales</taxon>
        <taxon>Roseobacteraceae</taxon>
        <taxon>Ruegeria</taxon>
    </lineage>
</organism>
<evidence type="ECO:0000256" key="1">
    <source>
        <dbReference type="SAM" id="MobiDB-lite"/>
    </source>
</evidence>
<feature type="compositionally biased region" description="Basic and acidic residues" evidence="1">
    <location>
        <begin position="22"/>
        <end position="32"/>
    </location>
</feature>
<name>A0A0P1EE77_9RHOB</name>
<gene>
    <name evidence="2" type="ORF">RUA4292_01954</name>
</gene>
<sequence>MDRRGAKGANNSSAGAGLMDMRPGKIPDHSKINDIPPGKMSN</sequence>
<accession>A0A0P1EE77</accession>
<protein>
    <submittedName>
        <fullName evidence="2">Uncharacterized protein</fullName>
    </submittedName>
</protein>
<evidence type="ECO:0000313" key="3">
    <source>
        <dbReference type="Proteomes" id="UP000050783"/>
    </source>
</evidence>
<dbReference type="Proteomes" id="UP000050783">
    <property type="component" value="Unassembled WGS sequence"/>
</dbReference>
<feature type="region of interest" description="Disordered" evidence="1">
    <location>
        <begin position="1"/>
        <end position="42"/>
    </location>
</feature>
<dbReference type="EMBL" id="CYPU01000036">
    <property type="protein sequence ID" value="CUH47778.1"/>
    <property type="molecule type" value="Genomic_DNA"/>
</dbReference>
<evidence type="ECO:0000313" key="2">
    <source>
        <dbReference type="EMBL" id="CUH47778.1"/>
    </source>
</evidence>